<feature type="region of interest" description="Disordered" evidence="2">
    <location>
        <begin position="859"/>
        <end position="879"/>
    </location>
</feature>
<dbReference type="EMBL" id="JALJOS010000002">
    <property type="protein sequence ID" value="KAK9843210.1"/>
    <property type="molecule type" value="Genomic_DNA"/>
</dbReference>
<accession>A0AAW1S9T9</accession>
<keyword evidence="6" id="KW-1185">Reference proteome</keyword>
<dbReference type="GO" id="GO:0035556">
    <property type="term" value="P:intracellular signal transduction"/>
    <property type="evidence" value="ECO:0007669"/>
    <property type="project" value="InterPro"/>
</dbReference>
<evidence type="ECO:0000256" key="1">
    <source>
        <dbReference type="ARBA" id="ARBA00004430"/>
    </source>
</evidence>
<dbReference type="PANTHER" id="PTHR43081">
    <property type="entry name" value="ADENYLATE CYCLASE, TERMINAL-DIFFERENTIATION SPECIFIC-RELATED"/>
    <property type="match status" value="1"/>
</dbReference>
<name>A0AAW1S9T9_9CHLO</name>
<evidence type="ECO:0000256" key="3">
    <source>
        <dbReference type="SAM" id="SignalP"/>
    </source>
</evidence>
<dbReference type="Proteomes" id="UP001438707">
    <property type="component" value="Unassembled WGS sequence"/>
</dbReference>
<protein>
    <recommendedName>
        <fullName evidence="4">Guanylate cyclase domain-containing protein</fullName>
    </recommendedName>
</protein>
<evidence type="ECO:0000313" key="6">
    <source>
        <dbReference type="Proteomes" id="UP001438707"/>
    </source>
</evidence>
<dbReference type="InterPro" id="IPR050697">
    <property type="entry name" value="Adenylyl/Guanylyl_Cyclase_3/4"/>
</dbReference>
<sequence>MTISSPAISYAVHALWLSITLSSALAGPTAAPGGSACPQPAATLFSMDADIPSQKLALMKLYSETTNMTFITSGNDTSPQEVGALTGEVFSGIAAAAAQGSCRAVVDLAMMSTIPIPNSPPYVSYCQWLGVVCCISGFTIRYCEQGPQSVSMIFMPDFRLTGTFPDIFDDLPDLQFLILNDNPGLKGELPPMSVAGAQKMQLLQIANTSITQIQSLGPARIDLRQGTRLLKCAEPPQPQNAGQVVMIASVASFGGLLVVAAGLGLCFRSSLVADLERRRINHIKRRHKPGLLSEAQQQLLGVGKEVTLVLTDIAGSTAIWEWNARVMDAAVALHDTIIRNTMYKNYGHEVYTEGDSFTGAYHEAQDAIHFVLELQLELLKAQWPVGLAQCPLLAHKHQADPLGKDVQAPTFAGLRVRAAVHSGIPAAIEEHATTGQLSYHGSFAELTEAISNLPAGGQTLLSNHTFQLASNQLHKKTAMPDLQFPKGSKWLYGVVAKMQEPAKLPFLCLGKQPAQPQDLESIDVNGATISRPDSQMPLMTATAAAGLSTAAFVDTGKPNDLALDGLAVLRRGAAPPEQEDDALVLDMGEFLFEDFWSTELGLDRLPGSAALKGINLMQILPSSLRSRAAQFAALPSMHQVSPSFFDSPASASADFMQAPENTARHPLVTIAFCSLSKLSPAAEVPGRSSALSTFRSCVRTSLLLSGGVECQEKDGTFMIAFTGVRIAMEWALSLQMCLHRLPCSPDIAASGACSNVPTNTTQLFAPTYLAKIGIAEGPVSKVCPHKATGRADYFGQCVNRAARLQGAASMGETVLDHTAMEEALQACEVNAAPEAAHHPLALRNCHRLSRLYQGYRGSSDLPTGLQSPSGGGDTGSQANELEGRHPVVRRTCSTSEAAAAVLELAQSYNSPSQAAWEGPFRTRIVPIIARVKGTYALKGIAGHPILSALMPKEIEGPVQSASSPRLRTHQRGKAVRMVPAPLDLPPQHLDNQLLDIYNLAMLPVGVSPVKSSVDAVSCSTPSCLQSQTFRIASSRSSFTTDAQTDSRAGWLQRHKSKNCK</sequence>
<feature type="region of interest" description="Disordered" evidence="2">
    <location>
        <begin position="1035"/>
        <end position="1060"/>
    </location>
</feature>
<dbReference type="Gene3D" id="3.80.10.10">
    <property type="entry name" value="Ribonuclease Inhibitor"/>
    <property type="match status" value="1"/>
</dbReference>
<feature type="domain" description="Guanylate cyclase" evidence="4">
    <location>
        <begin position="304"/>
        <end position="474"/>
    </location>
</feature>
<comment type="subcellular location">
    <subcellularLocation>
        <location evidence="1">Cytoplasm</location>
        <location evidence="1">Cytoskeleton</location>
        <location evidence="1">Cilium axoneme</location>
    </subcellularLocation>
</comment>
<feature type="chain" id="PRO_5043934765" description="Guanylate cyclase domain-containing protein" evidence="3">
    <location>
        <begin position="27"/>
        <end position="1060"/>
    </location>
</feature>
<reference evidence="5 6" key="1">
    <citation type="journal article" date="2024" name="Nat. Commun.">
        <title>Phylogenomics reveals the evolutionary origins of lichenization in chlorophyte algae.</title>
        <authorList>
            <person name="Puginier C."/>
            <person name="Libourel C."/>
            <person name="Otte J."/>
            <person name="Skaloud P."/>
            <person name="Haon M."/>
            <person name="Grisel S."/>
            <person name="Petersen M."/>
            <person name="Berrin J.G."/>
            <person name="Delaux P.M."/>
            <person name="Dal Grande F."/>
            <person name="Keller J."/>
        </authorList>
    </citation>
    <scope>NUCLEOTIDE SEQUENCE [LARGE SCALE GENOMIC DNA]</scope>
    <source>
        <strain evidence="5 6">SAG 2145</strain>
    </source>
</reference>
<dbReference type="Pfam" id="PF00211">
    <property type="entry name" value="Guanylate_cyc"/>
    <property type="match status" value="1"/>
</dbReference>
<evidence type="ECO:0000313" key="5">
    <source>
        <dbReference type="EMBL" id="KAK9843210.1"/>
    </source>
</evidence>
<feature type="signal peptide" evidence="3">
    <location>
        <begin position="1"/>
        <end position="26"/>
    </location>
</feature>
<dbReference type="SUPFAM" id="SSF55073">
    <property type="entry name" value="Nucleotide cyclase"/>
    <property type="match status" value="2"/>
</dbReference>
<dbReference type="GO" id="GO:0009190">
    <property type="term" value="P:cyclic nucleotide biosynthetic process"/>
    <property type="evidence" value="ECO:0007669"/>
    <property type="project" value="InterPro"/>
</dbReference>
<gene>
    <name evidence="5" type="ORF">WJX74_008778</name>
</gene>
<dbReference type="PANTHER" id="PTHR43081:SF1">
    <property type="entry name" value="ADENYLATE CYCLASE, TERMINAL-DIFFERENTIATION SPECIFIC"/>
    <property type="match status" value="1"/>
</dbReference>
<dbReference type="InterPro" id="IPR029787">
    <property type="entry name" value="Nucleotide_cyclase"/>
</dbReference>
<dbReference type="InterPro" id="IPR001054">
    <property type="entry name" value="A/G_cyclase"/>
</dbReference>
<dbReference type="InterPro" id="IPR032675">
    <property type="entry name" value="LRR_dom_sf"/>
</dbReference>
<evidence type="ECO:0000259" key="4">
    <source>
        <dbReference type="Pfam" id="PF00211"/>
    </source>
</evidence>
<comment type="caution">
    <text evidence="5">The sequence shown here is derived from an EMBL/GenBank/DDBJ whole genome shotgun (WGS) entry which is preliminary data.</text>
</comment>
<organism evidence="5 6">
    <name type="scientific">Apatococcus lobatus</name>
    <dbReference type="NCBI Taxonomy" id="904363"/>
    <lineage>
        <taxon>Eukaryota</taxon>
        <taxon>Viridiplantae</taxon>
        <taxon>Chlorophyta</taxon>
        <taxon>core chlorophytes</taxon>
        <taxon>Trebouxiophyceae</taxon>
        <taxon>Chlorellales</taxon>
        <taxon>Chlorellaceae</taxon>
        <taxon>Apatococcus</taxon>
    </lineage>
</organism>
<feature type="compositionally biased region" description="Polar residues" evidence="2">
    <location>
        <begin position="1035"/>
        <end position="1046"/>
    </location>
</feature>
<dbReference type="SUPFAM" id="SSF52058">
    <property type="entry name" value="L domain-like"/>
    <property type="match status" value="1"/>
</dbReference>
<keyword evidence="3" id="KW-0732">Signal</keyword>
<evidence type="ECO:0000256" key="2">
    <source>
        <dbReference type="SAM" id="MobiDB-lite"/>
    </source>
</evidence>
<dbReference type="GO" id="GO:0005930">
    <property type="term" value="C:axoneme"/>
    <property type="evidence" value="ECO:0007669"/>
    <property type="project" value="UniProtKB-SubCell"/>
</dbReference>
<dbReference type="Gene3D" id="3.30.70.1230">
    <property type="entry name" value="Nucleotide cyclase"/>
    <property type="match status" value="2"/>
</dbReference>
<dbReference type="AlphaFoldDB" id="A0AAW1S9T9"/>
<proteinExistence type="predicted"/>